<dbReference type="AlphaFoldDB" id="A0AAW1C6U5"/>
<dbReference type="FunFam" id="3.30.530.20:FF:000022">
    <property type="entry name" value="StAR-related lipid transfer (START) domain-containing 9"/>
    <property type="match status" value="1"/>
</dbReference>
<feature type="compositionally biased region" description="Low complexity" evidence="2">
    <location>
        <begin position="17"/>
        <end position="27"/>
    </location>
</feature>
<feature type="coiled-coil region" evidence="1">
    <location>
        <begin position="205"/>
        <end position="251"/>
    </location>
</feature>
<dbReference type="GO" id="GO:0008289">
    <property type="term" value="F:lipid binding"/>
    <property type="evidence" value="ECO:0007669"/>
    <property type="project" value="InterPro"/>
</dbReference>
<dbReference type="InterPro" id="IPR002913">
    <property type="entry name" value="START_lipid-bd_dom"/>
</dbReference>
<sequence length="590" mass="67156">MHNKFSNWRGVKGAPHSSLTSLTLSASDIHSQTEGKSANRRTTEIEERSLLSERRAREIERLRRERAQVMSGIHLDMSQQPLTVELTEAKLTYGIGETDAQLRILQNVVGEELTAVPIKQQLYERHKKSIEILRRQREERLQCFRRSRSLSPQKHLSFLQTLDSNQREIDLPSRRREYLQQLRRDIVENTRVQEPKIRIQRPSEIEQLLREYQRAQEETKTEIARARDKLRERAEQEKKRIREQIYSQLQKAKTKLKTLVSTSTLHTDSTLSLSSGPTSGYNSSNTATYSASIFSKQGAQLCAKDVEHSAEDARGRSAIRNHQLCILKQVQKGSASETFPVTSSSMEKSSHRYPHSLIISPSTFSASSVKGYEDLSKHVLANATAEVMAVCSNDLKNLYSGQATAGWKYQCTEKNVFVYYKAFSSSTTKHGFLGAGMINQPLSMVLCMLKDASKRHLYDKTITTAQVHKKITSNIELVYVVSDDSFCYQKQPRDFCCICVEAEEENMYILALQSIYEESMPRPCKEMVRGEILPSAWILQPDTTNGKDITKVIYMVQVDLGAPAIPARLLSSFVKRQPLVIAQLSHFLTT</sequence>
<accession>A0AAW1C6U5</accession>
<evidence type="ECO:0000256" key="1">
    <source>
        <dbReference type="SAM" id="Coils"/>
    </source>
</evidence>
<evidence type="ECO:0000313" key="5">
    <source>
        <dbReference type="Proteomes" id="UP001474421"/>
    </source>
</evidence>
<organism evidence="4 5">
    <name type="scientific">Crotalus adamanteus</name>
    <name type="common">Eastern diamondback rattlesnake</name>
    <dbReference type="NCBI Taxonomy" id="8729"/>
    <lineage>
        <taxon>Eukaryota</taxon>
        <taxon>Metazoa</taxon>
        <taxon>Chordata</taxon>
        <taxon>Craniata</taxon>
        <taxon>Vertebrata</taxon>
        <taxon>Euteleostomi</taxon>
        <taxon>Lepidosauria</taxon>
        <taxon>Squamata</taxon>
        <taxon>Bifurcata</taxon>
        <taxon>Unidentata</taxon>
        <taxon>Episquamata</taxon>
        <taxon>Toxicofera</taxon>
        <taxon>Serpentes</taxon>
        <taxon>Colubroidea</taxon>
        <taxon>Viperidae</taxon>
        <taxon>Crotalinae</taxon>
        <taxon>Crotalus</taxon>
    </lineage>
</organism>
<dbReference type="Pfam" id="PF01852">
    <property type="entry name" value="START"/>
    <property type="match status" value="1"/>
</dbReference>
<feature type="domain" description="START" evidence="3">
    <location>
        <begin position="406"/>
        <end position="590"/>
    </location>
</feature>
<evidence type="ECO:0000256" key="2">
    <source>
        <dbReference type="SAM" id="MobiDB-lite"/>
    </source>
</evidence>
<dbReference type="PANTHER" id="PTHR47117">
    <property type="entry name" value="STAR-RELATED LIPID TRANSFER PROTEIN 9"/>
    <property type="match status" value="1"/>
</dbReference>
<evidence type="ECO:0000313" key="4">
    <source>
        <dbReference type="EMBL" id="KAK9409753.1"/>
    </source>
</evidence>
<dbReference type="Gene3D" id="3.30.530.20">
    <property type="match status" value="1"/>
</dbReference>
<dbReference type="InterPro" id="IPR023393">
    <property type="entry name" value="START-like_dom_sf"/>
</dbReference>
<evidence type="ECO:0000259" key="3">
    <source>
        <dbReference type="PROSITE" id="PS50848"/>
    </source>
</evidence>
<keyword evidence="1" id="KW-0175">Coiled coil</keyword>
<dbReference type="EMBL" id="JAOTOJ010000001">
    <property type="protein sequence ID" value="KAK9409753.1"/>
    <property type="molecule type" value="Genomic_DNA"/>
</dbReference>
<dbReference type="Proteomes" id="UP001474421">
    <property type="component" value="Unassembled WGS sequence"/>
</dbReference>
<reference evidence="4 5" key="1">
    <citation type="journal article" date="2024" name="Proc. Natl. Acad. Sci. U.S.A.">
        <title>The genetic regulatory architecture and epigenomic basis for age-related changes in rattlesnake venom.</title>
        <authorList>
            <person name="Hogan M.P."/>
            <person name="Holding M.L."/>
            <person name="Nystrom G.S."/>
            <person name="Colston T.J."/>
            <person name="Bartlett D.A."/>
            <person name="Mason A.J."/>
            <person name="Ellsworth S.A."/>
            <person name="Rautsaw R.M."/>
            <person name="Lawrence K.C."/>
            <person name="Strickland J.L."/>
            <person name="He B."/>
            <person name="Fraser P."/>
            <person name="Margres M.J."/>
            <person name="Gilbert D.M."/>
            <person name="Gibbs H.L."/>
            <person name="Parkinson C.L."/>
            <person name="Rokyta D.R."/>
        </authorList>
    </citation>
    <scope>NUCLEOTIDE SEQUENCE [LARGE SCALE GENOMIC DNA]</scope>
    <source>
        <strain evidence="4">DRR0105</strain>
    </source>
</reference>
<dbReference type="SMART" id="SM00234">
    <property type="entry name" value="START"/>
    <property type="match status" value="1"/>
</dbReference>
<comment type="caution">
    <text evidence="4">The sequence shown here is derived from an EMBL/GenBank/DDBJ whole genome shotgun (WGS) entry which is preliminary data.</text>
</comment>
<proteinExistence type="predicted"/>
<dbReference type="SUPFAM" id="SSF55961">
    <property type="entry name" value="Bet v1-like"/>
    <property type="match status" value="1"/>
</dbReference>
<gene>
    <name evidence="4" type="ORF">NXF25_000928</name>
</gene>
<keyword evidence="5" id="KW-1185">Reference proteome</keyword>
<dbReference type="PROSITE" id="PS50848">
    <property type="entry name" value="START"/>
    <property type="match status" value="1"/>
</dbReference>
<protein>
    <submittedName>
        <fullName evidence="4">StAR-related lipid transfer protein 9</fullName>
    </submittedName>
</protein>
<feature type="region of interest" description="Disordered" evidence="2">
    <location>
        <begin position="1"/>
        <end position="45"/>
    </location>
</feature>
<dbReference type="PANTHER" id="PTHR47117:SF1">
    <property type="entry name" value="STAR-RELATED LIPID TRANSFER PROTEIN 9"/>
    <property type="match status" value="1"/>
</dbReference>
<name>A0AAW1C6U5_CROAD</name>